<dbReference type="EMBL" id="JBHSXS010000004">
    <property type="protein sequence ID" value="MFC6879954.1"/>
    <property type="molecule type" value="Genomic_DNA"/>
</dbReference>
<dbReference type="Proteomes" id="UP001596380">
    <property type="component" value="Unassembled WGS sequence"/>
</dbReference>
<feature type="transmembrane region" description="Helical" evidence="13">
    <location>
        <begin position="12"/>
        <end position="32"/>
    </location>
</feature>
<dbReference type="InterPro" id="IPR017927">
    <property type="entry name" value="FAD-bd_FR_type"/>
</dbReference>
<keyword evidence="3" id="KW-0285">Flavoprotein</keyword>
<evidence type="ECO:0000313" key="15">
    <source>
        <dbReference type="EMBL" id="MFC6879954.1"/>
    </source>
</evidence>
<evidence type="ECO:0000259" key="14">
    <source>
        <dbReference type="PROSITE" id="PS51384"/>
    </source>
</evidence>
<feature type="transmembrane region" description="Helical" evidence="13">
    <location>
        <begin position="92"/>
        <end position="111"/>
    </location>
</feature>
<comment type="subcellular location">
    <subcellularLocation>
        <location evidence="2">Membrane</location>
        <topology evidence="2">Multi-pass membrane protein</topology>
    </subcellularLocation>
</comment>
<dbReference type="PANTHER" id="PTHR47354:SF8">
    <property type="entry name" value="1,2-PHENYLACETYL-COA EPOXIDASE, SUBUNIT E"/>
    <property type="match status" value="1"/>
</dbReference>
<keyword evidence="10" id="KW-0408">Iron</keyword>
<feature type="transmembrane region" description="Helical" evidence="13">
    <location>
        <begin position="187"/>
        <end position="208"/>
    </location>
</feature>
<gene>
    <name evidence="15" type="ORF">ACFQKB_09285</name>
</gene>
<dbReference type="PRINTS" id="PR00410">
    <property type="entry name" value="PHEHYDRXLASE"/>
</dbReference>
<evidence type="ECO:0000313" key="16">
    <source>
        <dbReference type="Proteomes" id="UP001596380"/>
    </source>
</evidence>
<evidence type="ECO:0000256" key="12">
    <source>
        <dbReference type="ARBA" id="ARBA00023136"/>
    </source>
</evidence>
<sequence length="445" mass="47112">MARPAEPSRLTGRALGVGIGAGAAGLAVLWTAQVAVAPPSAPSDVLAAGARLAGLGAGYGLLVMVLLAARIPAVERGVGADRVARWHGRTGGAVLLLLSGHAVLATCARAVHGDVPRALGDLLAHPAIAAAAFGTLLLFAAAAAALYAVRTRVRRSLWRSAHLLAYPGVALGFFHQPKGPDVGAHSGLVVLWTLLHAQVAVLVAWYRVAAPLRHAFRHGLRVRDVRWERPDVVSIVVTGRDLHLLQAEPGQYLRWRFLARGLWWSALPFSLSAPPRDGALRITVRVAGRRTARVARLSPGVRIIAGGPFGTMTARRRTRRRVLLLAGGIGVAPLRTLFETLAGGPGDITLVYRATSADDLVLRGELEHIAARRRANLHYLLSPPGRPGTERSDPLTSERLRALAPKLHRSDVYVCGSPGMTAGAVRALTGAGVPRHRIHTESLAP</sequence>
<feature type="domain" description="FAD-binding FR-type" evidence="14">
    <location>
        <begin position="215"/>
        <end position="315"/>
    </location>
</feature>
<keyword evidence="7" id="KW-0274">FAD</keyword>
<evidence type="ECO:0000256" key="2">
    <source>
        <dbReference type="ARBA" id="ARBA00004141"/>
    </source>
</evidence>
<evidence type="ECO:0000256" key="4">
    <source>
        <dbReference type="ARBA" id="ARBA00022692"/>
    </source>
</evidence>
<dbReference type="SUPFAM" id="SSF63380">
    <property type="entry name" value="Riboflavin synthase domain-like"/>
    <property type="match status" value="1"/>
</dbReference>
<reference evidence="16" key="1">
    <citation type="journal article" date="2019" name="Int. J. Syst. Evol. Microbiol.">
        <title>The Global Catalogue of Microorganisms (GCM) 10K type strain sequencing project: providing services to taxonomists for standard genome sequencing and annotation.</title>
        <authorList>
            <consortium name="The Broad Institute Genomics Platform"/>
            <consortium name="The Broad Institute Genome Sequencing Center for Infectious Disease"/>
            <person name="Wu L."/>
            <person name="Ma J."/>
        </authorList>
    </citation>
    <scope>NUCLEOTIDE SEQUENCE [LARGE SCALE GENOMIC DNA]</scope>
    <source>
        <strain evidence="16">JCM 3369</strain>
    </source>
</reference>
<dbReference type="InterPro" id="IPR039261">
    <property type="entry name" value="FNR_nucleotide-bd"/>
</dbReference>
<dbReference type="Pfam" id="PF01794">
    <property type="entry name" value="Ferric_reduct"/>
    <property type="match status" value="1"/>
</dbReference>
<comment type="cofactor">
    <cofactor evidence="1">
        <name>FAD</name>
        <dbReference type="ChEBI" id="CHEBI:57692"/>
    </cofactor>
</comment>
<evidence type="ECO:0000256" key="5">
    <source>
        <dbReference type="ARBA" id="ARBA00022714"/>
    </source>
</evidence>
<comment type="caution">
    <text evidence="15">The sequence shown here is derived from an EMBL/GenBank/DDBJ whole genome shotgun (WGS) entry which is preliminary data.</text>
</comment>
<keyword evidence="5" id="KW-0001">2Fe-2S</keyword>
<evidence type="ECO:0000256" key="11">
    <source>
        <dbReference type="ARBA" id="ARBA00023014"/>
    </source>
</evidence>
<keyword evidence="12 13" id="KW-0472">Membrane</keyword>
<dbReference type="Gene3D" id="2.40.30.10">
    <property type="entry name" value="Translation factors"/>
    <property type="match status" value="1"/>
</dbReference>
<accession>A0ABW2CG31</accession>
<feature type="transmembrane region" description="Helical" evidence="13">
    <location>
        <begin position="123"/>
        <end position="149"/>
    </location>
</feature>
<keyword evidence="8 13" id="KW-1133">Transmembrane helix</keyword>
<dbReference type="InterPro" id="IPR050415">
    <property type="entry name" value="MRET"/>
</dbReference>
<dbReference type="PANTHER" id="PTHR47354">
    <property type="entry name" value="NADH OXIDOREDUCTASE HCR"/>
    <property type="match status" value="1"/>
</dbReference>
<keyword evidence="9" id="KW-0560">Oxidoreductase</keyword>
<evidence type="ECO:0000256" key="3">
    <source>
        <dbReference type="ARBA" id="ARBA00022630"/>
    </source>
</evidence>
<evidence type="ECO:0000256" key="9">
    <source>
        <dbReference type="ARBA" id="ARBA00023002"/>
    </source>
</evidence>
<dbReference type="PROSITE" id="PS51384">
    <property type="entry name" value="FAD_FR"/>
    <property type="match status" value="1"/>
</dbReference>
<name>A0ABW2CG31_9ACTN</name>
<dbReference type="Gene3D" id="3.40.50.80">
    <property type="entry name" value="Nucleotide-binding domain of ferredoxin-NADP reductase (FNR) module"/>
    <property type="match status" value="1"/>
</dbReference>
<feature type="transmembrane region" description="Helical" evidence="13">
    <location>
        <begin position="52"/>
        <end position="71"/>
    </location>
</feature>
<dbReference type="InterPro" id="IPR001433">
    <property type="entry name" value="OxRdtase_FAD/NAD-bd"/>
</dbReference>
<evidence type="ECO:0000256" key="7">
    <source>
        <dbReference type="ARBA" id="ARBA00022827"/>
    </source>
</evidence>
<evidence type="ECO:0000256" key="10">
    <source>
        <dbReference type="ARBA" id="ARBA00023004"/>
    </source>
</evidence>
<evidence type="ECO:0000256" key="6">
    <source>
        <dbReference type="ARBA" id="ARBA00022723"/>
    </source>
</evidence>
<keyword evidence="6" id="KW-0479">Metal-binding</keyword>
<dbReference type="RefSeq" id="WP_309239568.1">
    <property type="nucleotide sequence ID" value="NZ_JBHSXE010000001.1"/>
</dbReference>
<evidence type="ECO:0000256" key="1">
    <source>
        <dbReference type="ARBA" id="ARBA00001974"/>
    </source>
</evidence>
<organism evidence="15 16">
    <name type="scientific">Actinomadura yumaensis</name>
    <dbReference type="NCBI Taxonomy" id="111807"/>
    <lineage>
        <taxon>Bacteria</taxon>
        <taxon>Bacillati</taxon>
        <taxon>Actinomycetota</taxon>
        <taxon>Actinomycetes</taxon>
        <taxon>Streptosporangiales</taxon>
        <taxon>Thermomonosporaceae</taxon>
        <taxon>Actinomadura</taxon>
    </lineage>
</organism>
<evidence type="ECO:0000256" key="13">
    <source>
        <dbReference type="SAM" id="Phobius"/>
    </source>
</evidence>
<dbReference type="SUPFAM" id="SSF52343">
    <property type="entry name" value="Ferredoxin reductase-like, C-terminal NADP-linked domain"/>
    <property type="match status" value="1"/>
</dbReference>
<dbReference type="InterPro" id="IPR013130">
    <property type="entry name" value="Fe3_Rdtase_TM_dom"/>
</dbReference>
<keyword evidence="11" id="KW-0411">Iron-sulfur</keyword>
<keyword evidence="4 13" id="KW-0812">Transmembrane</keyword>
<feature type="transmembrane region" description="Helical" evidence="13">
    <location>
        <begin position="322"/>
        <end position="338"/>
    </location>
</feature>
<protein>
    <submittedName>
        <fullName evidence="15">Ferric reductase-like transmembrane domain-containing protein</fullName>
    </submittedName>
</protein>
<dbReference type="Pfam" id="PF00175">
    <property type="entry name" value="NAD_binding_1"/>
    <property type="match status" value="1"/>
</dbReference>
<keyword evidence="16" id="KW-1185">Reference proteome</keyword>
<dbReference type="InterPro" id="IPR017938">
    <property type="entry name" value="Riboflavin_synthase-like_b-brl"/>
</dbReference>
<evidence type="ECO:0000256" key="8">
    <source>
        <dbReference type="ARBA" id="ARBA00022989"/>
    </source>
</evidence>
<proteinExistence type="predicted"/>
<feature type="transmembrane region" description="Helical" evidence="13">
    <location>
        <begin position="156"/>
        <end position="175"/>
    </location>
</feature>